<evidence type="ECO:0000313" key="3">
    <source>
        <dbReference type="Proteomes" id="UP000747542"/>
    </source>
</evidence>
<dbReference type="Proteomes" id="UP000747542">
    <property type="component" value="Unassembled WGS sequence"/>
</dbReference>
<accession>A0A8J5MZ95</accession>
<organism evidence="2 3">
    <name type="scientific">Homarus americanus</name>
    <name type="common">American lobster</name>
    <dbReference type="NCBI Taxonomy" id="6706"/>
    <lineage>
        <taxon>Eukaryota</taxon>
        <taxon>Metazoa</taxon>
        <taxon>Ecdysozoa</taxon>
        <taxon>Arthropoda</taxon>
        <taxon>Crustacea</taxon>
        <taxon>Multicrustacea</taxon>
        <taxon>Malacostraca</taxon>
        <taxon>Eumalacostraca</taxon>
        <taxon>Eucarida</taxon>
        <taxon>Decapoda</taxon>
        <taxon>Pleocyemata</taxon>
        <taxon>Astacidea</taxon>
        <taxon>Nephropoidea</taxon>
        <taxon>Nephropidae</taxon>
        <taxon>Homarus</taxon>
    </lineage>
</organism>
<gene>
    <name evidence="2" type="ORF">Hamer_G011634</name>
</gene>
<proteinExistence type="predicted"/>
<sequence length="50" mass="5639">MWQWPTCRCQAALPRPHTTSRGPPILQTHSAGRVTPAHQPRSGCMWLFLA</sequence>
<reference evidence="2" key="1">
    <citation type="journal article" date="2021" name="Sci. Adv.">
        <title>The American lobster genome reveals insights on longevity, neural, and immune adaptations.</title>
        <authorList>
            <person name="Polinski J.M."/>
            <person name="Zimin A.V."/>
            <person name="Clark K.F."/>
            <person name="Kohn A.B."/>
            <person name="Sadowski N."/>
            <person name="Timp W."/>
            <person name="Ptitsyn A."/>
            <person name="Khanna P."/>
            <person name="Romanova D.Y."/>
            <person name="Williams P."/>
            <person name="Greenwood S.J."/>
            <person name="Moroz L.L."/>
            <person name="Walt D.R."/>
            <person name="Bodnar A.G."/>
        </authorList>
    </citation>
    <scope>NUCLEOTIDE SEQUENCE</scope>
    <source>
        <strain evidence="2">GMGI-L3</strain>
    </source>
</reference>
<evidence type="ECO:0000256" key="1">
    <source>
        <dbReference type="SAM" id="MobiDB-lite"/>
    </source>
</evidence>
<keyword evidence="3" id="KW-1185">Reference proteome</keyword>
<name>A0A8J5MZ95_HOMAM</name>
<protein>
    <submittedName>
        <fullName evidence="2">Uncharacterized protein</fullName>
    </submittedName>
</protein>
<evidence type="ECO:0000313" key="2">
    <source>
        <dbReference type="EMBL" id="KAG7168949.1"/>
    </source>
</evidence>
<feature type="region of interest" description="Disordered" evidence="1">
    <location>
        <begin position="13"/>
        <end position="37"/>
    </location>
</feature>
<dbReference type="AlphaFoldDB" id="A0A8J5MZ95"/>
<dbReference type="EMBL" id="JAHLQT010018664">
    <property type="protein sequence ID" value="KAG7168949.1"/>
    <property type="molecule type" value="Genomic_DNA"/>
</dbReference>
<comment type="caution">
    <text evidence="2">The sequence shown here is derived from an EMBL/GenBank/DDBJ whole genome shotgun (WGS) entry which is preliminary data.</text>
</comment>